<dbReference type="InterPro" id="IPR027417">
    <property type="entry name" value="P-loop_NTPase"/>
</dbReference>
<reference evidence="14" key="1">
    <citation type="submission" date="2022-10" db="EMBL/GenBank/DDBJ databases">
        <title>Genome assembly of Pristionchus species.</title>
        <authorList>
            <person name="Yoshida K."/>
            <person name="Sommer R.J."/>
        </authorList>
    </citation>
    <scope>NUCLEOTIDE SEQUENCE [LARGE SCALE GENOMIC DNA]</scope>
    <source>
        <strain evidence="14">RS5460</strain>
    </source>
</reference>
<accession>A0AAN5C6C0</accession>
<dbReference type="GO" id="GO:0016787">
    <property type="term" value="F:hydrolase activity"/>
    <property type="evidence" value="ECO:0007669"/>
    <property type="project" value="UniProtKB-KW"/>
</dbReference>
<keyword evidence="8" id="KW-0496">Mitochondrion</keyword>
<evidence type="ECO:0000256" key="4">
    <source>
        <dbReference type="ARBA" id="ARBA00022801"/>
    </source>
</evidence>
<keyword evidence="5" id="KW-0347">Helicase</keyword>
<evidence type="ECO:0000256" key="9">
    <source>
        <dbReference type="ARBA" id="ARBA00047984"/>
    </source>
</evidence>
<dbReference type="PANTHER" id="PTHR12131:SF1">
    <property type="entry name" value="ATP-DEPENDENT RNA HELICASE SUPV3L1, MITOCHONDRIAL-RELATED"/>
    <property type="match status" value="1"/>
</dbReference>
<keyword evidence="14" id="KW-1185">Reference proteome</keyword>
<evidence type="ECO:0000256" key="2">
    <source>
        <dbReference type="ARBA" id="ARBA00012552"/>
    </source>
</evidence>
<evidence type="ECO:0000259" key="11">
    <source>
        <dbReference type="Pfam" id="PF18114"/>
    </source>
</evidence>
<dbReference type="CDD" id="cd17913">
    <property type="entry name" value="DEXQc_Suv3"/>
    <property type="match status" value="1"/>
</dbReference>
<feature type="domain" description="Suv3 N-terminal" evidence="11">
    <location>
        <begin position="60"/>
        <end position="176"/>
    </location>
</feature>
<keyword evidence="3" id="KW-0547">Nucleotide-binding</keyword>
<keyword evidence="4" id="KW-0378">Hydrolase</keyword>
<evidence type="ECO:0000256" key="6">
    <source>
        <dbReference type="ARBA" id="ARBA00022840"/>
    </source>
</evidence>
<evidence type="ECO:0000259" key="12">
    <source>
        <dbReference type="Pfam" id="PF22527"/>
    </source>
</evidence>
<dbReference type="InterPro" id="IPR055206">
    <property type="entry name" value="DEXQc_SUV3"/>
</dbReference>
<evidence type="ECO:0000313" key="13">
    <source>
        <dbReference type="EMBL" id="GMR31562.1"/>
    </source>
</evidence>
<keyword evidence="7" id="KW-0809">Transit peptide</keyword>
<dbReference type="InterPro" id="IPR041453">
    <property type="entry name" value="Suv3_N"/>
</dbReference>
<evidence type="ECO:0000256" key="5">
    <source>
        <dbReference type="ARBA" id="ARBA00022806"/>
    </source>
</evidence>
<dbReference type="Proteomes" id="UP001328107">
    <property type="component" value="Unassembled WGS sequence"/>
</dbReference>
<dbReference type="Gene3D" id="1.10.1740.140">
    <property type="match status" value="1"/>
</dbReference>
<feature type="domain" description="ATP-dependent RNA helicase SUV3 DEXQ-box helicase" evidence="12">
    <location>
        <begin position="185"/>
        <end position="342"/>
    </location>
</feature>
<evidence type="ECO:0000256" key="10">
    <source>
        <dbReference type="SAM" id="MobiDB-lite"/>
    </source>
</evidence>
<evidence type="ECO:0000256" key="3">
    <source>
        <dbReference type="ARBA" id="ARBA00022741"/>
    </source>
</evidence>
<feature type="region of interest" description="Disordered" evidence="10">
    <location>
        <begin position="30"/>
        <end position="52"/>
    </location>
</feature>
<dbReference type="GO" id="GO:0005524">
    <property type="term" value="F:ATP binding"/>
    <property type="evidence" value="ECO:0007669"/>
    <property type="project" value="UniProtKB-KW"/>
</dbReference>
<dbReference type="Pfam" id="PF22527">
    <property type="entry name" value="DEXQc_Suv3"/>
    <property type="match status" value="1"/>
</dbReference>
<evidence type="ECO:0000256" key="7">
    <source>
        <dbReference type="ARBA" id="ARBA00022946"/>
    </source>
</evidence>
<sequence>SHSLRCLARMRLLRMAPQSSRSISASSLLERRVKGPGEGTPFRGNRRGVPADRGGMTIDDLVLPRILPASSTTATIDSEWLEGLDGGSVTLVVEEFMRRPSVRQMAQENGLNEKIFLKAYMSFRSMCQKFDELDPELLVILKDIINGENNDVERLFPFFIEHAKRVFPHLESMDDLKNISDLTQPHNWYPEARTIKRKIIFHAGPTNSGKTHNALNRFRESKSGVFCGPLKLLAAEVYTKENKKGFKVDMVTGEERRFAVDNLHPSAHISCTVEMLSTAMRVEVAVIDEIQMLRDEQRGWAWTRALLGVAADEVHLCGEVAAIPIVKKLLEPIGETVKVVTYERKSPLVV</sequence>
<dbReference type="AlphaFoldDB" id="A0AAN5C6C0"/>
<dbReference type="EMBL" id="BTRK01000001">
    <property type="protein sequence ID" value="GMR31562.1"/>
    <property type="molecule type" value="Genomic_DNA"/>
</dbReference>
<feature type="non-terminal residue" evidence="13">
    <location>
        <position position="1"/>
    </location>
</feature>
<keyword evidence="6" id="KW-0067">ATP-binding</keyword>
<dbReference type="PANTHER" id="PTHR12131">
    <property type="entry name" value="ATP-DEPENDENT RNA AND DNA HELICASE"/>
    <property type="match status" value="1"/>
</dbReference>
<dbReference type="SUPFAM" id="SSF52540">
    <property type="entry name" value="P-loop containing nucleoside triphosphate hydrolases"/>
    <property type="match status" value="1"/>
</dbReference>
<name>A0AAN5C6C0_9BILA</name>
<evidence type="ECO:0000256" key="8">
    <source>
        <dbReference type="ARBA" id="ARBA00023128"/>
    </source>
</evidence>
<evidence type="ECO:0000313" key="14">
    <source>
        <dbReference type="Proteomes" id="UP001328107"/>
    </source>
</evidence>
<comment type="subcellular location">
    <subcellularLocation>
        <location evidence="1">Mitochondrion</location>
    </subcellularLocation>
</comment>
<protein>
    <recommendedName>
        <fullName evidence="2">RNA helicase</fullName>
        <ecNumber evidence="2">3.6.4.13</ecNumber>
    </recommendedName>
</protein>
<dbReference type="Pfam" id="PF18114">
    <property type="entry name" value="Suv3_N"/>
    <property type="match status" value="1"/>
</dbReference>
<dbReference type="InterPro" id="IPR050699">
    <property type="entry name" value="RNA-DNA_Helicase"/>
</dbReference>
<dbReference type="FunFam" id="3.40.50.300:FF:000269">
    <property type="entry name" value="ATP-dependent RNA helicase SUPV3L1, mitochondrial"/>
    <property type="match status" value="1"/>
</dbReference>
<dbReference type="InterPro" id="IPR044774">
    <property type="entry name" value="Suv3_DEXQc"/>
</dbReference>
<organism evidence="13 14">
    <name type="scientific">Pristionchus mayeri</name>
    <dbReference type="NCBI Taxonomy" id="1317129"/>
    <lineage>
        <taxon>Eukaryota</taxon>
        <taxon>Metazoa</taxon>
        <taxon>Ecdysozoa</taxon>
        <taxon>Nematoda</taxon>
        <taxon>Chromadorea</taxon>
        <taxon>Rhabditida</taxon>
        <taxon>Rhabditina</taxon>
        <taxon>Diplogasteromorpha</taxon>
        <taxon>Diplogasteroidea</taxon>
        <taxon>Neodiplogasteridae</taxon>
        <taxon>Pristionchus</taxon>
    </lineage>
</organism>
<dbReference type="Gene3D" id="3.40.50.300">
    <property type="entry name" value="P-loop containing nucleotide triphosphate hydrolases"/>
    <property type="match status" value="1"/>
</dbReference>
<dbReference type="GO" id="GO:0003724">
    <property type="term" value="F:RNA helicase activity"/>
    <property type="evidence" value="ECO:0007669"/>
    <property type="project" value="UniProtKB-EC"/>
</dbReference>
<comment type="catalytic activity">
    <reaction evidence="9">
        <text>ATP + H2O = ADP + phosphate + H(+)</text>
        <dbReference type="Rhea" id="RHEA:13065"/>
        <dbReference type="ChEBI" id="CHEBI:15377"/>
        <dbReference type="ChEBI" id="CHEBI:15378"/>
        <dbReference type="ChEBI" id="CHEBI:30616"/>
        <dbReference type="ChEBI" id="CHEBI:43474"/>
        <dbReference type="ChEBI" id="CHEBI:456216"/>
        <dbReference type="EC" id="3.6.4.13"/>
    </reaction>
</comment>
<feature type="non-terminal residue" evidence="13">
    <location>
        <position position="350"/>
    </location>
</feature>
<evidence type="ECO:0000256" key="1">
    <source>
        <dbReference type="ARBA" id="ARBA00004173"/>
    </source>
</evidence>
<dbReference type="GO" id="GO:0000965">
    <property type="term" value="P:mitochondrial RNA 3'-end processing"/>
    <property type="evidence" value="ECO:0007669"/>
    <property type="project" value="TreeGrafter"/>
</dbReference>
<gene>
    <name evidence="13" type="ORF">PMAYCL1PPCAC_01757</name>
</gene>
<dbReference type="GO" id="GO:0045025">
    <property type="term" value="C:mitochondrial degradosome"/>
    <property type="evidence" value="ECO:0007669"/>
    <property type="project" value="TreeGrafter"/>
</dbReference>
<comment type="caution">
    <text evidence="13">The sequence shown here is derived from an EMBL/GenBank/DDBJ whole genome shotgun (WGS) entry which is preliminary data.</text>
</comment>
<proteinExistence type="predicted"/>
<dbReference type="EC" id="3.6.4.13" evidence="2"/>